<sequence>MLIYLFFLINFRLSMTIEILLPLCAWPCLTAKFHILPIGSLSCCSRFKVVSKLNNPDYRCCKKIRFVFIGPRCSCLTLLARHPGSKLNCRA</sequence>
<accession>A0ACC3TEZ9</accession>
<comment type="caution">
    <text evidence="1">The sequence shown here is derived from an EMBL/GenBank/DDBJ whole genome shotgun (WGS) entry which is preliminary data.</text>
</comment>
<evidence type="ECO:0000313" key="1">
    <source>
        <dbReference type="EMBL" id="KAK9318698.1"/>
    </source>
</evidence>
<evidence type="ECO:0000313" key="2">
    <source>
        <dbReference type="Proteomes" id="UP001489719"/>
    </source>
</evidence>
<gene>
    <name evidence="1" type="ORF">V1517DRAFT_334895</name>
</gene>
<proteinExistence type="predicted"/>
<dbReference type="EMBL" id="MU970396">
    <property type="protein sequence ID" value="KAK9318698.1"/>
    <property type="molecule type" value="Genomic_DNA"/>
</dbReference>
<organism evidence="1 2">
    <name type="scientific">Lipomyces orientalis</name>
    <dbReference type="NCBI Taxonomy" id="1233043"/>
    <lineage>
        <taxon>Eukaryota</taxon>
        <taxon>Fungi</taxon>
        <taxon>Dikarya</taxon>
        <taxon>Ascomycota</taxon>
        <taxon>Saccharomycotina</taxon>
        <taxon>Lipomycetes</taxon>
        <taxon>Lipomycetales</taxon>
        <taxon>Lipomycetaceae</taxon>
        <taxon>Lipomyces</taxon>
    </lineage>
</organism>
<name>A0ACC3TEZ9_9ASCO</name>
<reference evidence="2" key="1">
    <citation type="journal article" date="2024" name="Front. Bioeng. Biotechnol.">
        <title>Genome-scale model development and genomic sequencing of the oleaginous clade Lipomyces.</title>
        <authorList>
            <person name="Czajka J.J."/>
            <person name="Han Y."/>
            <person name="Kim J."/>
            <person name="Mondo S.J."/>
            <person name="Hofstad B.A."/>
            <person name="Robles A."/>
            <person name="Haridas S."/>
            <person name="Riley R."/>
            <person name="LaButti K."/>
            <person name="Pangilinan J."/>
            <person name="Andreopoulos W."/>
            <person name="Lipzen A."/>
            <person name="Yan J."/>
            <person name="Wang M."/>
            <person name="Ng V."/>
            <person name="Grigoriev I.V."/>
            <person name="Spatafora J.W."/>
            <person name="Magnuson J.K."/>
            <person name="Baker S.E."/>
            <person name="Pomraning K.R."/>
        </authorList>
    </citation>
    <scope>NUCLEOTIDE SEQUENCE [LARGE SCALE GENOMIC DNA]</scope>
    <source>
        <strain evidence="2">CBS 10300</strain>
    </source>
</reference>
<protein>
    <submittedName>
        <fullName evidence="1">Uncharacterized protein</fullName>
    </submittedName>
</protein>
<dbReference type="Proteomes" id="UP001489719">
    <property type="component" value="Unassembled WGS sequence"/>
</dbReference>
<keyword evidence="2" id="KW-1185">Reference proteome</keyword>